<comment type="caution">
    <text evidence="2">The sequence shown here is derived from an EMBL/GenBank/DDBJ whole genome shotgun (WGS) entry which is preliminary data.</text>
</comment>
<proteinExistence type="predicted"/>
<protein>
    <recommendedName>
        <fullName evidence="1">Protein kinase domain-containing protein</fullName>
    </recommendedName>
</protein>
<feature type="domain" description="Protein kinase" evidence="1">
    <location>
        <begin position="1"/>
        <end position="197"/>
    </location>
</feature>
<accession>A0ABQ5N950</accession>
<sequence length="255" mass="29683">MLSIRTRKSRKNKVVKILQVKDLKIDHTENKSFTEVEEELTLEQYVKDRDFLEAKDVYNITLSLCETLINLNSLNYSIECSQLIPSNITINDNMKIYIKNLGVSKYFHLSNSNSMSISSFKSTYDNQQKLEQIINTLGILMYFMATGKEPVTMLQPLLEDSYGSNVESNLKRIIQRCFHIDIKKRYVSIEELNKEIIIQLMIKNKYEKIEKLCSTYSDSSNPLGYNRLTRVHKRKAKRNFNTVLSKINATLSTLL</sequence>
<dbReference type="EMBL" id="BRXR01000001">
    <property type="protein sequence ID" value="GLC31697.1"/>
    <property type="molecule type" value="Genomic_DNA"/>
</dbReference>
<dbReference type="InterPro" id="IPR000719">
    <property type="entry name" value="Prot_kinase_dom"/>
</dbReference>
<dbReference type="RefSeq" id="WP_264851026.1">
    <property type="nucleotide sequence ID" value="NZ_BRXR01000001.1"/>
</dbReference>
<organism evidence="2 3">
    <name type="scientific">Clostridium omnivorum</name>
    <dbReference type="NCBI Taxonomy" id="1604902"/>
    <lineage>
        <taxon>Bacteria</taxon>
        <taxon>Bacillati</taxon>
        <taxon>Bacillota</taxon>
        <taxon>Clostridia</taxon>
        <taxon>Eubacteriales</taxon>
        <taxon>Clostridiaceae</taxon>
        <taxon>Clostridium</taxon>
    </lineage>
</organism>
<name>A0ABQ5N950_9CLOT</name>
<reference evidence="2 3" key="1">
    <citation type="journal article" date="2024" name="Int. J. Syst. Evol. Microbiol.">
        <title>Clostridium omnivorum sp. nov., isolated from anoxic soil under the treatment of reductive soil disinfestation.</title>
        <authorList>
            <person name="Ueki A."/>
            <person name="Tonouchi A."/>
            <person name="Kaku N."/>
            <person name="Honma S."/>
            <person name="Ueki K."/>
        </authorList>
    </citation>
    <scope>NUCLEOTIDE SEQUENCE [LARGE SCALE GENOMIC DNA]</scope>
    <source>
        <strain evidence="2 3">E14</strain>
    </source>
</reference>
<keyword evidence="3" id="KW-1185">Reference proteome</keyword>
<dbReference type="Gene3D" id="1.10.510.10">
    <property type="entry name" value="Transferase(Phosphotransferase) domain 1"/>
    <property type="match status" value="1"/>
</dbReference>
<dbReference type="InterPro" id="IPR011009">
    <property type="entry name" value="Kinase-like_dom_sf"/>
</dbReference>
<evidence type="ECO:0000313" key="2">
    <source>
        <dbReference type="EMBL" id="GLC31697.1"/>
    </source>
</evidence>
<dbReference type="PROSITE" id="PS50011">
    <property type="entry name" value="PROTEIN_KINASE_DOM"/>
    <property type="match status" value="1"/>
</dbReference>
<gene>
    <name evidence="2" type="ORF">bsdE14_31070</name>
</gene>
<evidence type="ECO:0000313" key="3">
    <source>
        <dbReference type="Proteomes" id="UP001208567"/>
    </source>
</evidence>
<dbReference type="Proteomes" id="UP001208567">
    <property type="component" value="Unassembled WGS sequence"/>
</dbReference>
<evidence type="ECO:0000259" key="1">
    <source>
        <dbReference type="PROSITE" id="PS50011"/>
    </source>
</evidence>
<dbReference type="SUPFAM" id="SSF56112">
    <property type="entry name" value="Protein kinase-like (PK-like)"/>
    <property type="match status" value="1"/>
</dbReference>